<evidence type="ECO:0000313" key="2">
    <source>
        <dbReference type="EnsemblProtists" id="PYU1_T014818"/>
    </source>
</evidence>
<dbReference type="VEuPathDB" id="FungiDB:PYU1_G014787"/>
<dbReference type="EMBL" id="GL376569">
    <property type="status" value="NOT_ANNOTATED_CDS"/>
    <property type="molecule type" value="Genomic_DNA"/>
</dbReference>
<organism evidence="2 3">
    <name type="scientific">Globisporangium ultimum (strain ATCC 200006 / CBS 805.95 / DAOM BR144)</name>
    <name type="common">Pythium ultimum</name>
    <dbReference type="NCBI Taxonomy" id="431595"/>
    <lineage>
        <taxon>Eukaryota</taxon>
        <taxon>Sar</taxon>
        <taxon>Stramenopiles</taxon>
        <taxon>Oomycota</taxon>
        <taxon>Peronosporomycetes</taxon>
        <taxon>Pythiales</taxon>
        <taxon>Pythiaceae</taxon>
        <taxon>Globisporangium</taxon>
    </lineage>
</organism>
<evidence type="ECO:0000256" key="1">
    <source>
        <dbReference type="SAM" id="MobiDB-lite"/>
    </source>
</evidence>
<protein>
    <submittedName>
        <fullName evidence="2">Uncharacterized protein</fullName>
    </submittedName>
</protein>
<feature type="region of interest" description="Disordered" evidence="1">
    <location>
        <begin position="155"/>
        <end position="174"/>
    </location>
</feature>
<reference evidence="3" key="1">
    <citation type="journal article" date="2010" name="Genome Biol.">
        <title>Genome sequence of the necrotrophic plant pathogen Pythium ultimum reveals original pathogenicity mechanisms and effector repertoire.</title>
        <authorList>
            <person name="Levesque C.A."/>
            <person name="Brouwer H."/>
            <person name="Cano L."/>
            <person name="Hamilton J.P."/>
            <person name="Holt C."/>
            <person name="Huitema E."/>
            <person name="Raffaele S."/>
            <person name="Robideau G.P."/>
            <person name="Thines M."/>
            <person name="Win J."/>
            <person name="Zerillo M.M."/>
            <person name="Beakes G.W."/>
            <person name="Boore J.L."/>
            <person name="Busam D."/>
            <person name="Dumas B."/>
            <person name="Ferriera S."/>
            <person name="Fuerstenberg S.I."/>
            <person name="Gachon C.M."/>
            <person name="Gaulin E."/>
            <person name="Govers F."/>
            <person name="Grenville-Briggs L."/>
            <person name="Horner N."/>
            <person name="Hostetler J."/>
            <person name="Jiang R.H."/>
            <person name="Johnson J."/>
            <person name="Krajaejun T."/>
            <person name="Lin H."/>
            <person name="Meijer H.J."/>
            <person name="Moore B."/>
            <person name="Morris P."/>
            <person name="Phuntmart V."/>
            <person name="Puiu D."/>
            <person name="Shetty J."/>
            <person name="Stajich J.E."/>
            <person name="Tripathy S."/>
            <person name="Wawra S."/>
            <person name="van West P."/>
            <person name="Whitty B.R."/>
            <person name="Coutinho P.M."/>
            <person name="Henrissat B."/>
            <person name="Martin F."/>
            <person name="Thomas P.D."/>
            <person name="Tyler B.M."/>
            <person name="De Vries R.P."/>
            <person name="Kamoun S."/>
            <person name="Yandell M."/>
            <person name="Tisserat N."/>
            <person name="Buell C.R."/>
        </authorList>
    </citation>
    <scope>NUCLEOTIDE SEQUENCE</scope>
    <source>
        <strain evidence="3">DAOM:BR144</strain>
    </source>
</reference>
<dbReference type="EnsemblProtists" id="PYU1_T014818">
    <property type="protein sequence ID" value="PYU1_T014818"/>
    <property type="gene ID" value="PYU1_G014787"/>
</dbReference>
<dbReference type="Proteomes" id="UP000019132">
    <property type="component" value="Unassembled WGS sequence"/>
</dbReference>
<name>K3XC69_GLOUD</name>
<dbReference type="AlphaFoldDB" id="K3XC69"/>
<reference evidence="2" key="3">
    <citation type="submission" date="2015-02" db="UniProtKB">
        <authorList>
            <consortium name="EnsemblProtists"/>
        </authorList>
    </citation>
    <scope>IDENTIFICATION</scope>
    <source>
        <strain evidence="2">DAOM BR144</strain>
    </source>
</reference>
<reference evidence="3" key="2">
    <citation type="submission" date="2010-04" db="EMBL/GenBank/DDBJ databases">
        <authorList>
            <person name="Buell R."/>
            <person name="Hamilton J."/>
            <person name="Hostetler J."/>
        </authorList>
    </citation>
    <scope>NUCLEOTIDE SEQUENCE [LARGE SCALE GENOMIC DNA]</scope>
    <source>
        <strain evidence="3">DAOM:BR144</strain>
    </source>
</reference>
<dbReference type="HOGENOM" id="CLU_1543122_0_0_1"/>
<evidence type="ECO:0000313" key="3">
    <source>
        <dbReference type="Proteomes" id="UP000019132"/>
    </source>
</evidence>
<sequence length="174" mass="19957">MGELTRFTTPKAREEFYIDLFHSLRFFDNQSKLKKSYSAEKQALFLSQAWNAFVVNSNEDAAKCISRLRDNREKFLRHNAFGKLLAIHEDCMDLGAPCGVKTTPMGCRICADDASQLTEENLRGYNGITLPHGLQDRIRELWKRESISIDSRIAAPSRKHRLEAPKQAPSQRTR</sequence>
<proteinExistence type="predicted"/>
<accession>K3XC69</accession>
<dbReference type="InParanoid" id="K3XC69"/>
<keyword evidence="3" id="KW-1185">Reference proteome</keyword>